<sequence length="54" mass="6208">SEFLLEHGAIDMIVDRRQMRQRVGGLIAKMTNTTLFIETNEGSQIERQTSDIEK</sequence>
<comment type="caution">
    <text evidence="1">The sequence shown here is derived from an EMBL/GenBank/DDBJ whole genome shotgun (WGS) entry which is preliminary data.</text>
</comment>
<gene>
    <name evidence="1" type="ORF">ERJ77_29265</name>
</gene>
<dbReference type="GO" id="GO:0003989">
    <property type="term" value="F:acetyl-CoA carboxylase activity"/>
    <property type="evidence" value="ECO:0007669"/>
    <property type="project" value="UniProtKB-EC"/>
</dbReference>
<feature type="non-terminal residue" evidence="1">
    <location>
        <position position="1"/>
    </location>
</feature>
<dbReference type="AlphaFoldDB" id="A0AAW4BNL2"/>
<evidence type="ECO:0000313" key="2">
    <source>
        <dbReference type="Proteomes" id="UP000786185"/>
    </source>
</evidence>
<dbReference type="GO" id="GO:0016740">
    <property type="term" value="F:transferase activity"/>
    <property type="evidence" value="ECO:0007669"/>
    <property type="project" value="UniProtKB-KW"/>
</dbReference>
<proteinExistence type="predicted"/>
<name>A0AAW4BNL2_VIBAN</name>
<keyword evidence="1" id="KW-0436">Ligase</keyword>
<evidence type="ECO:0000313" key="1">
    <source>
        <dbReference type="EMBL" id="MBF4438507.1"/>
    </source>
</evidence>
<dbReference type="EMBL" id="SCLC01002187">
    <property type="protein sequence ID" value="MBF4438507.1"/>
    <property type="molecule type" value="Genomic_DNA"/>
</dbReference>
<organism evidence="1 2">
    <name type="scientific">Vibrio anguillarum</name>
    <name type="common">Listonella anguillarum</name>
    <dbReference type="NCBI Taxonomy" id="55601"/>
    <lineage>
        <taxon>Bacteria</taxon>
        <taxon>Pseudomonadati</taxon>
        <taxon>Pseudomonadota</taxon>
        <taxon>Gammaproteobacteria</taxon>
        <taxon>Vibrionales</taxon>
        <taxon>Vibrionaceae</taxon>
        <taxon>Vibrio</taxon>
    </lineage>
</organism>
<protein>
    <submittedName>
        <fullName evidence="1">Acetyl-CoA carboxylase carboxyl transferase subunit beta</fullName>
        <ecNumber evidence="1">6.4.1.2</ecNumber>
    </submittedName>
</protein>
<dbReference type="EC" id="6.4.1.2" evidence="1"/>
<reference evidence="1" key="1">
    <citation type="journal article" date="2021" name="PeerJ">
        <title>Analysis of 44 Vibrio anguillarum genomes reveals high genetic diversity.</title>
        <authorList>
            <person name="Hansen M.J."/>
            <person name="Dalsgaard I."/>
        </authorList>
    </citation>
    <scope>NUCLEOTIDE SEQUENCE</scope>
    <source>
        <strain evidence="1">850617-1/1</strain>
    </source>
</reference>
<dbReference type="Proteomes" id="UP000786185">
    <property type="component" value="Unassembled WGS sequence"/>
</dbReference>
<keyword evidence="1" id="KW-0808">Transferase</keyword>
<accession>A0AAW4BNL2</accession>